<accession>A0A934VSB3</accession>
<reference evidence="3" key="1">
    <citation type="submission" date="2021-01" db="EMBL/GenBank/DDBJ databases">
        <title>Modified the classification status of verrucomicrobia.</title>
        <authorList>
            <person name="Feng X."/>
        </authorList>
    </citation>
    <scope>NUCLEOTIDE SEQUENCE</scope>
    <source>
        <strain evidence="3">KCTC 13126</strain>
    </source>
</reference>
<keyword evidence="4" id="KW-1185">Reference proteome</keyword>
<protein>
    <submittedName>
        <fullName evidence="3">DUF4038 domain-containing protein</fullName>
    </submittedName>
</protein>
<sequence>MAMAKAWEVTELKFEAQREYGHAYLEVEMWAEFKHSNGDVLKRPAFWDYDNVWRIRFASPLSDGSWRWESFANVEDEGLAGKTGSIEIEGNSKDPGLLRMSSGGRNAEYSNGTACMLVADTAWALPWRATLATCRTYAEDRQRKGFNAALLMSVQPDMHAVGPEDREAEGGFAVGFSDLPLGHINELKPEYFQYFDQLVEILLEHGIVPVFQPVFQGYGWKGLSVAGQVISGDEYARYCRYLVARYGASRAIYLVGGDGYGTEPGVRPGGKEIETWDCYSQPAGIHYNPMSANRTYQEDDWLDFQWCQSGHDGEHRPDKVADMWRNEPKKGVANGEPTYEEIGSEGNGAGWWQGHEAWINLCAGGTMGVFYGAGSLWNWIHGPDEAGHERWCKAANAGWREALAFEGSSYMKVVKQVFEGQDFADMEPRPTWTLGKRCLGKPGKFAVVYLERGGSLALLSEELPEHYALLDAKTGEQIEEGKRGEPWSRIEAPRGRACVVVFN</sequence>
<dbReference type="PANTHER" id="PTHR37836">
    <property type="entry name" value="LMO1036 PROTEIN"/>
    <property type="match status" value="1"/>
</dbReference>
<dbReference type="InterPro" id="IPR032260">
    <property type="entry name" value="DUF5060"/>
</dbReference>
<evidence type="ECO:0000313" key="4">
    <source>
        <dbReference type="Proteomes" id="UP000617628"/>
    </source>
</evidence>
<dbReference type="Pfam" id="PF13204">
    <property type="entry name" value="Apiosidase"/>
    <property type="match status" value="1"/>
</dbReference>
<dbReference type="Pfam" id="PF16586">
    <property type="entry name" value="DUF5060"/>
    <property type="match status" value="1"/>
</dbReference>
<gene>
    <name evidence="3" type="ORF">JIN87_15720</name>
</gene>
<dbReference type="RefSeq" id="WP_200356542.1">
    <property type="nucleotide sequence ID" value="NZ_JAENIL010000029.1"/>
</dbReference>
<dbReference type="Gene3D" id="2.60.40.10">
    <property type="entry name" value="Immunoglobulins"/>
    <property type="match status" value="1"/>
</dbReference>
<comment type="caution">
    <text evidence="3">The sequence shown here is derived from an EMBL/GenBank/DDBJ whole genome shotgun (WGS) entry which is preliminary data.</text>
</comment>
<organism evidence="3 4">
    <name type="scientific">Pelagicoccus mobilis</name>
    <dbReference type="NCBI Taxonomy" id="415221"/>
    <lineage>
        <taxon>Bacteria</taxon>
        <taxon>Pseudomonadati</taxon>
        <taxon>Verrucomicrobiota</taxon>
        <taxon>Opitutia</taxon>
        <taxon>Puniceicoccales</taxon>
        <taxon>Pelagicoccaceae</taxon>
        <taxon>Pelagicoccus</taxon>
    </lineage>
</organism>
<dbReference type="InterPro" id="IPR013783">
    <property type="entry name" value="Ig-like_fold"/>
</dbReference>
<name>A0A934VSB3_9BACT</name>
<evidence type="ECO:0000259" key="2">
    <source>
        <dbReference type="Pfam" id="PF16586"/>
    </source>
</evidence>
<feature type="domain" description="DUF5060" evidence="2">
    <location>
        <begin position="5"/>
        <end position="71"/>
    </location>
</feature>
<evidence type="ECO:0000313" key="3">
    <source>
        <dbReference type="EMBL" id="MBK1878329.1"/>
    </source>
</evidence>
<evidence type="ECO:0000259" key="1">
    <source>
        <dbReference type="Pfam" id="PF13204"/>
    </source>
</evidence>
<dbReference type="InterPro" id="IPR025277">
    <property type="entry name" value="Apiosidase-like_cat_dom"/>
</dbReference>
<dbReference type="AlphaFoldDB" id="A0A934VSB3"/>
<dbReference type="Proteomes" id="UP000617628">
    <property type="component" value="Unassembled WGS sequence"/>
</dbReference>
<dbReference type="EMBL" id="JAENIL010000029">
    <property type="protein sequence ID" value="MBK1878329.1"/>
    <property type="molecule type" value="Genomic_DNA"/>
</dbReference>
<feature type="domain" description="Apiosidase-like catalytic" evidence="1">
    <location>
        <begin position="102"/>
        <end position="423"/>
    </location>
</feature>
<proteinExistence type="predicted"/>
<dbReference type="Gene3D" id="3.20.20.80">
    <property type="entry name" value="Glycosidases"/>
    <property type="match status" value="1"/>
</dbReference>
<dbReference type="PANTHER" id="PTHR37836:SF3">
    <property type="entry name" value="ENDOGLUCANASE"/>
    <property type="match status" value="1"/>
</dbReference>